<keyword evidence="3" id="KW-1185">Reference proteome</keyword>
<evidence type="ECO:0000313" key="3">
    <source>
        <dbReference type="Proteomes" id="UP000653493"/>
    </source>
</evidence>
<evidence type="ECO:0000313" key="2">
    <source>
        <dbReference type="EMBL" id="GGS29508.1"/>
    </source>
</evidence>
<dbReference type="InterPro" id="IPR045450">
    <property type="entry name" value="VMAP_C"/>
</dbReference>
<evidence type="ECO:0000259" key="1">
    <source>
        <dbReference type="Pfam" id="PF20028"/>
    </source>
</evidence>
<reference evidence="2" key="1">
    <citation type="journal article" date="2014" name="Int. J. Syst. Evol. Microbiol.">
        <title>Complete genome sequence of Corynebacterium casei LMG S-19264T (=DSM 44701T), isolated from a smear-ripened cheese.</title>
        <authorList>
            <consortium name="US DOE Joint Genome Institute (JGI-PGF)"/>
            <person name="Walter F."/>
            <person name="Albersmeier A."/>
            <person name="Kalinowski J."/>
            <person name="Ruckert C."/>
        </authorList>
    </citation>
    <scope>NUCLEOTIDE SEQUENCE</scope>
    <source>
        <strain evidence="2">JCM 4234</strain>
    </source>
</reference>
<gene>
    <name evidence="2" type="ORF">GCM10010238_17980</name>
</gene>
<organism evidence="2 3">
    <name type="scientific">Streptomyces griseoviridis</name>
    <dbReference type="NCBI Taxonomy" id="45398"/>
    <lineage>
        <taxon>Bacteria</taxon>
        <taxon>Bacillati</taxon>
        <taxon>Actinomycetota</taxon>
        <taxon>Actinomycetes</taxon>
        <taxon>Kitasatosporales</taxon>
        <taxon>Streptomycetaceae</taxon>
        <taxon>Streptomyces</taxon>
    </lineage>
</organism>
<comment type="caution">
    <text evidence="2">The sequence shown here is derived from an EMBL/GenBank/DDBJ whole genome shotgun (WGS) entry which is preliminary data.</text>
</comment>
<dbReference type="Gene3D" id="3.40.50.1460">
    <property type="match status" value="1"/>
</dbReference>
<name>A0A918GC48_STRGD</name>
<sequence length="663" mass="74985">MTRPFEPPIHLVPERVHALVVGIETYEVSHDWDLPGAGRDAVRFTDWLTGAAGVPAENVRLLLSPPARAGASPTQIPYPYRDATMANVKNVMFDELPDCEGDLLWIYWAGHGYIDTGDRLLLPYQDATQSLTHHFNLGSALRWWRSENVRRGRFPYQIAITDACRIDAASQSRLNFGAVDYGGKKTLPDRRQLILYASRPGELAENIPERGAGHFTDTLLKRLASKGLADSVWGFEGIARAVAADFAQARTTGLAWQHPEFVFERGWDGLPIFGHHWAGIPQPECAPCLDQQAWQELGGVLRGLELPPYAYDAYRWAFEISGCVPPATRALPATDLMDIARDLDQRYGRGRRLPLVLPFVRHLAGWSKDRTWAAVADAWVDATVTRMGTDPVSPAPRVPAEKPMLHIRLAADTQSDDRFWVRMWIHQAEGDFESLWESDRAMRLEEVRDRLAQEINAMASATDRNHCGVTRIEFDVPYGLLGEEFERWKLPIGRPNRPPRELGHHYEVVLRCLDERVGVAAESWRRKWEWLKTHGGQRAEAVRYLRDEDISTTLDLLLQKDAAPVCVIAEVSDTRVTETLDAVLDAGVPIAVWPRRHTPASAEGMEDTLTNLDDVRTLPAVVYHDRLTPRRRPLALLWDNPDRIPDNRFAVMAYEAQERRNEA</sequence>
<dbReference type="Proteomes" id="UP000653493">
    <property type="component" value="Unassembled WGS sequence"/>
</dbReference>
<feature type="domain" description="vWA-MoxR associated protein C-terminal" evidence="1">
    <location>
        <begin position="417"/>
        <end position="641"/>
    </location>
</feature>
<dbReference type="Pfam" id="PF20028">
    <property type="entry name" value="VMAP-C"/>
    <property type="match status" value="1"/>
</dbReference>
<dbReference type="AlphaFoldDB" id="A0A918GC48"/>
<dbReference type="EMBL" id="BMSL01000003">
    <property type="protein sequence ID" value="GGS29508.1"/>
    <property type="molecule type" value="Genomic_DNA"/>
</dbReference>
<protein>
    <recommendedName>
        <fullName evidence="1">vWA-MoxR associated protein C-terminal domain-containing protein</fullName>
    </recommendedName>
</protein>
<proteinExistence type="predicted"/>
<accession>A0A918GC48</accession>
<reference evidence="2" key="2">
    <citation type="submission" date="2020-09" db="EMBL/GenBank/DDBJ databases">
        <authorList>
            <person name="Sun Q."/>
            <person name="Ohkuma M."/>
        </authorList>
    </citation>
    <scope>NUCLEOTIDE SEQUENCE</scope>
    <source>
        <strain evidence="2">JCM 4234</strain>
    </source>
</reference>